<evidence type="ECO:0000256" key="6">
    <source>
        <dbReference type="ARBA" id="ARBA00023010"/>
    </source>
</evidence>
<dbReference type="Pfam" id="PF07817">
    <property type="entry name" value="GLE1"/>
    <property type="match status" value="1"/>
</dbReference>
<comment type="similarity">
    <text evidence="2">Belongs to the GLE1 family.</text>
</comment>
<evidence type="ECO:0000256" key="1">
    <source>
        <dbReference type="ARBA" id="ARBA00004567"/>
    </source>
</evidence>
<dbReference type="GO" id="GO:0005737">
    <property type="term" value="C:cytoplasm"/>
    <property type="evidence" value="ECO:0007669"/>
    <property type="project" value="TreeGrafter"/>
</dbReference>
<dbReference type="GO" id="GO:0016973">
    <property type="term" value="P:poly(A)+ mRNA export from nucleus"/>
    <property type="evidence" value="ECO:0007669"/>
    <property type="project" value="InterPro"/>
</dbReference>
<evidence type="ECO:0000256" key="2">
    <source>
        <dbReference type="ARBA" id="ARBA00011056"/>
    </source>
</evidence>
<comment type="subcellular location">
    <subcellularLocation>
        <location evidence="1">Nucleus</location>
        <location evidence="1">Nuclear pore complex</location>
    </subcellularLocation>
</comment>
<protein>
    <recommendedName>
        <fullName evidence="9">mRNA export factor GLE1</fullName>
    </recommendedName>
    <alternativeName>
        <fullName evidence="10">Nucleoporin GLE1</fullName>
    </alternativeName>
</protein>
<dbReference type="GO" id="GO:0031369">
    <property type="term" value="F:translation initiation factor binding"/>
    <property type="evidence" value="ECO:0007669"/>
    <property type="project" value="TreeGrafter"/>
</dbReference>
<keyword evidence="8" id="KW-0539">Nucleus</keyword>
<feature type="region of interest" description="Disordered" evidence="11">
    <location>
        <begin position="79"/>
        <end position="207"/>
    </location>
</feature>
<keyword evidence="7" id="KW-0906">Nuclear pore complex</keyword>
<dbReference type="EMBL" id="MT586757">
    <property type="protein sequence ID" value="QOG08951.1"/>
    <property type="molecule type" value="Genomic_DNA"/>
</dbReference>
<dbReference type="GO" id="GO:0044614">
    <property type="term" value="C:nuclear pore cytoplasmic filaments"/>
    <property type="evidence" value="ECO:0007669"/>
    <property type="project" value="TreeGrafter"/>
</dbReference>
<keyword evidence="4" id="KW-0509">mRNA transport</keyword>
<evidence type="ECO:0000256" key="9">
    <source>
        <dbReference type="ARBA" id="ARBA00026227"/>
    </source>
</evidence>
<evidence type="ECO:0000256" key="11">
    <source>
        <dbReference type="SAM" id="MobiDB-lite"/>
    </source>
</evidence>
<keyword evidence="5" id="KW-0653">Protein transport</keyword>
<organism evidence="12">
    <name type="scientific">Aspergillus flavipes</name>
    <dbReference type="NCBI Taxonomy" id="41900"/>
    <lineage>
        <taxon>Eukaryota</taxon>
        <taxon>Fungi</taxon>
        <taxon>Dikarya</taxon>
        <taxon>Ascomycota</taxon>
        <taxon>Pezizomycotina</taxon>
        <taxon>Eurotiomycetes</taxon>
        <taxon>Eurotiomycetidae</taxon>
        <taxon>Eurotiales</taxon>
        <taxon>Aspergillaceae</taxon>
        <taxon>Aspergillus</taxon>
        <taxon>Aspergillus subgen. Circumdati</taxon>
    </lineage>
</organism>
<feature type="compositionally biased region" description="Basic and acidic residues" evidence="11">
    <location>
        <begin position="79"/>
        <end position="198"/>
    </location>
</feature>
<dbReference type="GO" id="GO:0005543">
    <property type="term" value="F:phospholipid binding"/>
    <property type="evidence" value="ECO:0007669"/>
    <property type="project" value="TreeGrafter"/>
</dbReference>
<dbReference type="Gene3D" id="1.25.40.510">
    <property type="entry name" value="GLE1-like"/>
    <property type="match status" value="1"/>
</dbReference>
<evidence type="ECO:0000256" key="3">
    <source>
        <dbReference type="ARBA" id="ARBA00022448"/>
    </source>
</evidence>
<keyword evidence="6" id="KW-0811">Translocation</keyword>
<dbReference type="FunFam" id="1.25.40.510:FF:000004">
    <property type="entry name" value="Putative RNA export mediator Gle1"/>
    <property type="match status" value="1"/>
</dbReference>
<dbReference type="InterPro" id="IPR038506">
    <property type="entry name" value="GLE1-like_sf"/>
</dbReference>
<dbReference type="GO" id="GO:0000822">
    <property type="term" value="F:inositol hexakisphosphate binding"/>
    <property type="evidence" value="ECO:0007669"/>
    <property type="project" value="TreeGrafter"/>
</dbReference>
<evidence type="ECO:0000256" key="7">
    <source>
        <dbReference type="ARBA" id="ARBA00023132"/>
    </source>
</evidence>
<dbReference type="AlphaFoldDB" id="A0A7L8UWU7"/>
<dbReference type="InterPro" id="IPR012476">
    <property type="entry name" value="GLE1"/>
</dbReference>
<evidence type="ECO:0000256" key="8">
    <source>
        <dbReference type="ARBA" id="ARBA00023242"/>
    </source>
</evidence>
<keyword evidence="3" id="KW-0813">Transport</keyword>
<name>A0A7L8UWU7_ASPFV</name>
<evidence type="ECO:0000256" key="4">
    <source>
        <dbReference type="ARBA" id="ARBA00022816"/>
    </source>
</evidence>
<dbReference type="PANTHER" id="PTHR12960:SF0">
    <property type="entry name" value="MRNA EXPORT FACTOR GLE1"/>
    <property type="match status" value="1"/>
</dbReference>
<accession>A0A7L8UWU7</accession>
<dbReference type="PANTHER" id="PTHR12960">
    <property type="entry name" value="GLE-1-RELATED"/>
    <property type="match status" value="1"/>
</dbReference>
<reference evidence="12" key="1">
    <citation type="journal article" date="2020" name="J">
        <title>Discovery and characterization of a cytochalasan biosynthetic cluster from the marine-derived fungus Aspergillus flavipes CNL-338.</title>
        <authorList>
            <person name="Heard S.C."/>
            <person name="Wu G."/>
            <person name="Winter J.M."/>
        </authorList>
    </citation>
    <scope>NUCLEOTIDE SEQUENCE</scope>
    <source>
        <strain evidence="12">CNL-338</strain>
    </source>
</reference>
<evidence type="ECO:0000256" key="10">
    <source>
        <dbReference type="ARBA" id="ARBA00029983"/>
    </source>
</evidence>
<evidence type="ECO:0000313" key="12">
    <source>
        <dbReference type="EMBL" id="QOG08951.1"/>
    </source>
</evidence>
<sequence length="524" mass="60295">MGRSSYPPQLDSPSRQLVLDLAHDLEQLRVHNTELKKVKAYERRSFYEKLDRIEGDLEAQHNAALDRVAALHERVLEEAEETLRSHQRAVEEENRRREEEARREAERLERERAERLRREQEEAARREAERKAAEEAKQRAEQEAERKRQAEKEEKERQDRERAEAETRKRQEAAQKAEKEAAQREAEAAQKAQAERQKKLGGGRLSEEEMKVQARYVELHQYLKKFRQYMKDESKTNPIVKQNMGEMRRGIKKCVGQLREGKGANKVQIQEIRTILEKAASIPEPSVDIRQFLAFPPPEIANSEDSKVPALLIYALNIFSKSLINALITEASLNQGHAEPVGIIAAQIFSMDAFVYKGCPMVDILWAKYRVVCPALWGFYGSEKTEGGRRALAWWRESPDGPYISEQGHADRMTALGAGFASITLRNFGKTPRKNPFPNYMFWTAMHKILTIPVDEIQETHVILLSAMLKSSAERIVGFFGHIGLALMRRAIVDLPKALPRQSMGVNQLKLLKDLYKREKNIII</sequence>
<gene>
    <name evidence="12" type="primary">ffs-Orf2</name>
</gene>
<dbReference type="GO" id="GO:0015031">
    <property type="term" value="P:protein transport"/>
    <property type="evidence" value="ECO:0007669"/>
    <property type="project" value="UniProtKB-KW"/>
</dbReference>
<proteinExistence type="inferred from homology"/>
<evidence type="ECO:0000256" key="5">
    <source>
        <dbReference type="ARBA" id="ARBA00022927"/>
    </source>
</evidence>